<dbReference type="Proteomes" id="UP000255024">
    <property type="component" value="Unassembled WGS sequence"/>
</dbReference>
<dbReference type="InterPro" id="IPR024510">
    <property type="entry name" value="DUF2589"/>
</dbReference>
<dbReference type="Pfam" id="PF11655">
    <property type="entry name" value="DUF2589"/>
    <property type="match status" value="1"/>
</dbReference>
<keyword evidence="2" id="KW-1185">Reference proteome</keyword>
<reference evidence="1 2" key="1">
    <citation type="submission" date="2018-06" db="EMBL/GenBank/DDBJ databases">
        <authorList>
            <consortium name="Pathogen Informatics"/>
            <person name="Doyle S."/>
        </authorList>
    </citation>
    <scope>NUCLEOTIDE SEQUENCE [LARGE SCALE GENOMIC DNA]</scope>
    <source>
        <strain evidence="1 2">NCTC11179</strain>
    </source>
</reference>
<evidence type="ECO:0000313" key="2">
    <source>
        <dbReference type="Proteomes" id="UP000255024"/>
    </source>
</evidence>
<proteinExistence type="predicted"/>
<sequence>MSADLVSIAQQFTGLPMDALIGGPLNAAADANAKMAISQTKFILDTCFVRKGEGTEVSYQPILIKMELERTFVQEDESIEKVTTTFHLPLLTIMPINSLGVDSVDVDFEMEVKSSFSEESSQAKKEKLAAEAELEAKIGFGVFSATIKGKVSYDSSNSSKASQHYSKSNSAKYNLKVHAGQLPLPTGVTTIIDVFSKSIDPVATSKKE</sequence>
<gene>
    <name evidence="1" type="ORF">NCTC11179_00902</name>
</gene>
<dbReference type="RefSeq" id="WP_115090315.1">
    <property type="nucleotide sequence ID" value="NZ_CP068107.1"/>
</dbReference>
<accession>A0A378RMG2</accession>
<dbReference type="EMBL" id="UGQL01000001">
    <property type="protein sequence ID" value="STZ27367.1"/>
    <property type="molecule type" value="Genomic_DNA"/>
</dbReference>
<dbReference type="AlphaFoldDB" id="A0A378RMG2"/>
<name>A0A378RMG2_MYROD</name>
<evidence type="ECO:0000313" key="1">
    <source>
        <dbReference type="EMBL" id="STZ27367.1"/>
    </source>
</evidence>
<protein>
    <submittedName>
        <fullName evidence="1">Protein of uncharacterized function (DUF2589)</fullName>
    </submittedName>
</protein>
<organism evidence="1 2">
    <name type="scientific">Myroides odoratus</name>
    <name type="common">Flavobacterium odoratum</name>
    <dbReference type="NCBI Taxonomy" id="256"/>
    <lineage>
        <taxon>Bacteria</taxon>
        <taxon>Pseudomonadati</taxon>
        <taxon>Bacteroidota</taxon>
        <taxon>Flavobacteriia</taxon>
        <taxon>Flavobacteriales</taxon>
        <taxon>Flavobacteriaceae</taxon>
        <taxon>Myroides</taxon>
    </lineage>
</organism>